<evidence type="ECO:0000256" key="1">
    <source>
        <dbReference type="ARBA" id="ARBA00022801"/>
    </source>
</evidence>
<evidence type="ECO:0000313" key="7">
    <source>
        <dbReference type="EMBL" id="PVG80868.1"/>
    </source>
</evidence>
<keyword evidence="1 4" id="KW-0378">Hydrolase</keyword>
<name>A0A2T8F570_9ACTN</name>
<keyword evidence="3 4" id="KW-0443">Lipid metabolism</keyword>
<feature type="short sequence motif" description="DGA/G" evidence="4">
    <location>
        <begin position="252"/>
        <end position="254"/>
    </location>
</feature>
<dbReference type="EMBL" id="QDGZ01000012">
    <property type="protein sequence ID" value="PVG80868.1"/>
    <property type="molecule type" value="Genomic_DNA"/>
</dbReference>
<comment type="caution">
    <text evidence="7">The sequence shown here is derived from an EMBL/GenBank/DDBJ whole genome shotgun (WGS) entry which is preliminary data.</text>
</comment>
<comment type="caution">
    <text evidence="4">Lacks conserved residue(s) required for the propagation of feature annotation.</text>
</comment>
<accession>A0A2T8F570</accession>
<dbReference type="InterPro" id="IPR002641">
    <property type="entry name" value="PNPLA_dom"/>
</dbReference>
<dbReference type="InterPro" id="IPR050301">
    <property type="entry name" value="NTE"/>
</dbReference>
<feature type="active site" description="Proton acceptor" evidence="4">
    <location>
        <position position="252"/>
    </location>
</feature>
<dbReference type="OrthoDB" id="9813090at2"/>
<dbReference type="Pfam" id="PF01734">
    <property type="entry name" value="Patatin"/>
    <property type="match status" value="1"/>
</dbReference>
<organism evidence="7 8">
    <name type="scientific">Nocardioides gansuensis</name>
    <dbReference type="NCBI Taxonomy" id="2138300"/>
    <lineage>
        <taxon>Bacteria</taxon>
        <taxon>Bacillati</taxon>
        <taxon>Actinomycetota</taxon>
        <taxon>Actinomycetes</taxon>
        <taxon>Propionibacteriales</taxon>
        <taxon>Nocardioidaceae</taxon>
        <taxon>Nocardioides</taxon>
    </lineage>
</organism>
<dbReference type="GO" id="GO:0016042">
    <property type="term" value="P:lipid catabolic process"/>
    <property type="evidence" value="ECO:0007669"/>
    <property type="project" value="UniProtKB-UniRule"/>
</dbReference>
<feature type="domain" description="PNPLA" evidence="6">
    <location>
        <begin position="38"/>
        <end position="265"/>
    </location>
</feature>
<sequence length="404" mass="43864">MTDPEALLPGPQEEITADQPVSRPPGHDEAPSEGLALCLSGGGYRAMLFHVGVLWRLNEAGMLRELDRISSVSGGSITAGVLGLNWENLDFDDAGVARNFQSQLVDPIRKMAGVGIDVTSVLTGLGLPFTSISDRIVKAYKQHLFGKATLQNLPDDDPKPVGPEKPPPRFVINATNLESGVLMRFSRPYLADYRVGKVHFPDLPLAVAVAASSAFPPVLSPCTVDLEHEDWVTEEGNDLTGAGFRGQIRLCDGGVYDNLGLQTAWNQFRTILVADAGGHMGADSSPPTDWPRHMVRVLSVIDSQVRSLRKRQVIEAFKSDRRTGAYLGIRSHVADYHLDGAMPADPEITDKLAAIATRLDDLPAERQESLINWGYVITDTGIRKHVREGLPAGDLPYPARPLVS</sequence>
<evidence type="ECO:0000259" key="6">
    <source>
        <dbReference type="PROSITE" id="PS51635"/>
    </source>
</evidence>
<protein>
    <submittedName>
        <fullName evidence="7">Patatin</fullName>
    </submittedName>
</protein>
<evidence type="ECO:0000313" key="8">
    <source>
        <dbReference type="Proteomes" id="UP000246018"/>
    </source>
</evidence>
<feature type="active site" description="Nucleophile" evidence="4">
    <location>
        <position position="73"/>
    </location>
</feature>
<dbReference type="Proteomes" id="UP000246018">
    <property type="component" value="Unassembled WGS sequence"/>
</dbReference>
<proteinExistence type="predicted"/>
<reference evidence="7 8" key="1">
    <citation type="submission" date="2018-04" db="EMBL/GenBank/DDBJ databases">
        <title>Genome of Nocardioides gansuensis WSJ-1.</title>
        <authorList>
            <person name="Wu S."/>
            <person name="Wang G."/>
        </authorList>
    </citation>
    <scope>NUCLEOTIDE SEQUENCE [LARGE SCALE GENOMIC DNA]</scope>
    <source>
        <strain evidence="7 8">WSJ-1</strain>
    </source>
</reference>
<dbReference type="AlphaFoldDB" id="A0A2T8F570"/>
<dbReference type="InterPro" id="IPR016035">
    <property type="entry name" value="Acyl_Trfase/lysoPLipase"/>
</dbReference>
<dbReference type="Gene3D" id="3.40.1090.10">
    <property type="entry name" value="Cytosolic phospholipase A2 catalytic domain"/>
    <property type="match status" value="2"/>
</dbReference>
<gene>
    <name evidence="7" type="ORF">DDE18_21030</name>
</gene>
<evidence type="ECO:0000256" key="2">
    <source>
        <dbReference type="ARBA" id="ARBA00022963"/>
    </source>
</evidence>
<dbReference type="GO" id="GO:0016787">
    <property type="term" value="F:hydrolase activity"/>
    <property type="evidence" value="ECO:0007669"/>
    <property type="project" value="UniProtKB-UniRule"/>
</dbReference>
<keyword evidence="2 4" id="KW-0442">Lipid degradation</keyword>
<evidence type="ECO:0000256" key="4">
    <source>
        <dbReference type="PROSITE-ProRule" id="PRU01161"/>
    </source>
</evidence>
<dbReference type="SUPFAM" id="SSF52151">
    <property type="entry name" value="FabD/lysophospholipase-like"/>
    <property type="match status" value="1"/>
</dbReference>
<dbReference type="PANTHER" id="PTHR14226">
    <property type="entry name" value="NEUROPATHY TARGET ESTERASE/SWISS CHEESE D.MELANOGASTER"/>
    <property type="match status" value="1"/>
</dbReference>
<dbReference type="PROSITE" id="PS51635">
    <property type="entry name" value="PNPLA"/>
    <property type="match status" value="1"/>
</dbReference>
<dbReference type="RefSeq" id="WP_116574309.1">
    <property type="nucleotide sequence ID" value="NZ_QDGZ01000012.1"/>
</dbReference>
<dbReference type="PANTHER" id="PTHR14226:SF78">
    <property type="entry name" value="SLR0060 PROTEIN"/>
    <property type="match status" value="1"/>
</dbReference>
<evidence type="ECO:0000256" key="5">
    <source>
        <dbReference type="SAM" id="MobiDB-lite"/>
    </source>
</evidence>
<evidence type="ECO:0000256" key="3">
    <source>
        <dbReference type="ARBA" id="ARBA00023098"/>
    </source>
</evidence>
<keyword evidence="8" id="KW-1185">Reference proteome</keyword>
<feature type="region of interest" description="Disordered" evidence="5">
    <location>
        <begin position="1"/>
        <end position="33"/>
    </location>
</feature>